<dbReference type="OrthoDB" id="8780795at2"/>
<evidence type="ECO:0000256" key="1">
    <source>
        <dbReference type="SAM" id="MobiDB-lite"/>
    </source>
</evidence>
<feature type="signal peptide" evidence="2">
    <location>
        <begin position="1"/>
        <end position="20"/>
    </location>
</feature>
<feature type="compositionally biased region" description="Basic and acidic residues" evidence="1">
    <location>
        <begin position="64"/>
        <end position="83"/>
    </location>
</feature>
<evidence type="ECO:0000313" key="6">
    <source>
        <dbReference type="Proteomes" id="UP000190037"/>
    </source>
</evidence>
<evidence type="ECO:0000259" key="3">
    <source>
        <dbReference type="Pfam" id="PF05547"/>
    </source>
</evidence>
<dbReference type="Pfam" id="PF20773">
    <property type="entry name" value="InhA-like_MAM"/>
    <property type="match status" value="1"/>
</dbReference>
<dbReference type="Gene3D" id="2.60.120.260">
    <property type="entry name" value="Galactose-binding domain-like"/>
    <property type="match status" value="1"/>
</dbReference>
<accession>A0A1T3NL47</accession>
<dbReference type="GO" id="GO:0006508">
    <property type="term" value="P:proteolysis"/>
    <property type="evidence" value="ECO:0007669"/>
    <property type="project" value="UniProtKB-KW"/>
</dbReference>
<feature type="region of interest" description="Disordered" evidence="1">
    <location>
        <begin position="52"/>
        <end position="118"/>
    </location>
</feature>
<dbReference type="GO" id="GO:0008233">
    <property type="term" value="F:peptidase activity"/>
    <property type="evidence" value="ECO:0007669"/>
    <property type="project" value="UniProtKB-KW"/>
</dbReference>
<proteinExistence type="predicted"/>
<dbReference type="NCBIfam" id="TIGR03296">
    <property type="entry name" value="M6dom_TIGR03296"/>
    <property type="match status" value="1"/>
</dbReference>
<dbReference type="RefSeq" id="WP_078982250.1">
    <property type="nucleotide sequence ID" value="NZ_MWQN01000004.1"/>
</dbReference>
<dbReference type="STRING" id="159449.B4N89_44150"/>
<gene>
    <name evidence="5" type="ORF">B4N89_44150</name>
</gene>
<evidence type="ECO:0000259" key="4">
    <source>
        <dbReference type="Pfam" id="PF20774"/>
    </source>
</evidence>
<dbReference type="Pfam" id="PF20774">
    <property type="entry name" value="InhA-like_VEG"/>
    <property type="match status" value="1"/>
</dbReference>
<comment type="caution">
    <text evidence="5">The sequence shown here is derived from an EMBL/GenBank/DDBJ whole genome shotgun (WGS) entry which is preliminary data.</text>
</comment>
<dbReference type="InterPro" id="IPR008757">
    <property type="entry name" value="Peptidase_M6-like_domain"/>
</dbReference>
<dbReference type="PANTHER" id="PTHR41775:SF1">
    <property type="entry name" value="PEPTIDASE M6-LIKE DOMAIN-CONTAINING PROTEIN"/>
    <property type="match status" value="1"/>
</dbReference>
<feature type="chain" id="PRO_5039075707" evidence="2">
    <location>
        <begin position="21"/>
        <end position="900"/>
    </location>
</feature>
<feature type="region of interest" description="Disordered" evidence="1">
    <location>
        <begin position="296"/>
        <end position="319"/>
    </location>
</feature>
<name>A0A1T3NL47_9ACTN</name>
<dbReference type="SUPFAM" id="SSF55486">
    <property type="entry name" value="Metalloproteases ('zincins'), catalytic domain"/>
    <property type="match status" value="1"/>
</dbReference>
<dbReference type="Proteomes" id="UP000190037">
    <property type="component" value="Unassembled WGS sequence"/>
</dbReference>
<keyword evidence="6" id="KW-1185">Reference proteome</keyword>
<dbReference type="EMBL" id="MWQN01000004">
    <property type="protein sequence ID" value="OPC77494.1"/>
    <property type="molecule type" value="Genomic_DNA"/>
</dbReference>
<dbReference type="Pfam" id="PF05547">
    <property type="entry name" value="Peptidase_M6"/>
    <property type="match status" value="1"/>
</dbReference>
<keyword evidence="5" id="KW-0645">Protease</keyword>
<dbReference type="AlphaFoldDB" id="A0A1T3NL47"/>
<dbReference type="PANTHER" id="PTHR41775">
    <property type="entry name" value="SECRETED PROTEIN-RELATED"/>
    <property type="match status" value="1"/>
</dbReference>
<keyword evidence="2" id="KW-0732">Signal</keyword>
<organism evidence="5 6">
    <name type="scientific">Embleya scabrispora</name>
    <dbReference type="NCBI Taxonomy" id="159449"/>
    <lineage>
        <taxon>Bacteria</taxon>
        <taxon>Bacillati</taxon>
        <taxon>Actinomycetota</taxon>
        <taxon>Actinomycetes</taxon>
        <taxon>Kitasatosporales</taxon>
        <taxon>Streptomycetaceae</taxon>
        <taxon>Embleya</taxon>
    </lineage>
</organism>
<keyword evidence="5" id="KW-0378">Hydrolase</keyword>
<evidence type="ECO:0000256" key="2">
    <source>
        <dbReference type="SAM" id="SignalP"/>
    </source>
</evidence>
<feature type="domain" description="Immune inhibitor A-like metallopeptidase VEG" evidence="4">
    <location>
        <begin position="670"/>
        <end position="784"/>
    </location>
</feature>
<feature type="domain" description="Peptidase M6-like" evidence="3">
    <location>
        <begin position="115"/>
        <end position="435"/>
    </location>
</feature>
<evidence type="ECO:0000313" key="5">
    <source>
        <dbReference type="EMBL" id="OPC77494.1"/>
    </source>
</evidence>
<dbReference type="InterPro" id="IPR048665">
    <property type="entry name" value="InhA-like_VEG"/>
</dbReference>
<protein>
    <submittedName>
        <fullName evidence="5">Protease</fullName>
    </submittedName>
</protein>
<sequence length="900" mass="96785">MTLLSASVLVAAGLSTATGAASVAAPVRVDNTRAVWNPGPEDTYLNTVEAEFPQGTGVDGEVTAADKARKAKEGRGSKDREGNPRAAGQLRRLEAESQRTGKSPEQLKAEKSGLAPGKQQNAKLLTVLVEFNENANDDFSGFNRRASVLDPSCVVEPPGTIKNGPLHNTIPDPALAGNDNNTPWVKDFSPEHFNKMLYTKQGITERMRKDLIGPDGKPGIDVSGYTMKNMYEEMSSGKYTVSGTATPWIKVPHSEAWYGAGACGKRQQDMSGHPNNPGGAETLAIDAVNELARSQPNFPWADYDKEDTGDADNDGNTQEPDGVVDHLVLVHSGKDKSSGGGAEGTYAIWAHSSAVAGGYTVPGNTVKVANYIVQPEDSGVGVFAHEYGHDLGLPDLYDNFSGGESDVNFWDLMASGSHSGPLFQSMPANMSAWSKYTLGWLTPQVLKVGDKPTIATLGQAAKTPKGTQQAVRVNLPDKVFRFSTPHSGTKAWYSSNDQQWADVKLVRDIAVPTGTDLKFQWWSDYSLEVDWDFGFVEVSTDGGATWKQLEVRDEAGTLVSTPPDYPDPNGNLRRFGKSTGLTGDSNGWRHDHVDLTAYAGQNIKLRLGVDTDAATQEKGWLADDFSLTNGGATVWSDDVEQGDNGWTPVAGSVGAGTRGAGWVRSDGTFNKEQYYLLEWRNLSGFDQGLKYTYTFGENGKRSKLAYNAPGLLVWLRDNEYPNNGILNFLDRSPSFGAKGELLLVDANPEPYRFPHLPSNEAANVEARVQSANAAFGFKDTPGFQACLRAGDHCANFAKTEPVRFFSDVLGYAPGVEAGPNGFVGKDRDGSTVVPARAPYSTKVTKPDGSPDFANYGKPFNNSVTGNGNPGLEKAYGVTVFPITPLPQNTGAVVWIAPARK</sequence>
<reference evidence="5 6" key="1">
    <citation type="submission" date="2017-03" db="EMBL/GenBank/DDBJ databases">
        <title>Draft genome sequence of Streptomyces scabrisporus NF3, endophyte isolated from Amphipterygium adstringens.</title>
        <authorList>
            <person name="Vazquez M."/>
            <person name="Ceapa C.D."/>
            <person name="Rodriguez Luna D."/>
            <person name="Sanchez Esquivel S."/>
        </authorList>
    </citation>
    <scope>NUCLEOTIDE SEQUENCE [LARGE SCALE GENOMIC DNA]</scope>
    <source>
        <strain evidence="5 6">NF3</strain>
    </source>
</reference>